<comment type="similarity">
    <text evidence="1">Belongs to the 5'(3')-deoxyribonucleotidase family.</text>
</comment>
<dbReference type="InterPro" id="IPR008380">
    <property type="entry name" value="HAD-SF_hydro_IG_5-nucl"/>
</dbReference>
<dbReference type="AlphaFoldDB" id="B4PD68"/>
<dbReference type="FunFam" id="3.40.50.1000:FF:000086">
    <property type="entry name" value="LD24878p"/>
    <property type="match status" value="1"/>
</dbReference>
<dbReference type="Pfam" id="PF05761">
    <property type="entry name" value="5_nucleotid"/>
    <property type="match status" value="1"/>
</dbReference>
<dbReference type="Proteomes" id="UP000002282">
    <property type="component" value="Chromosome 3L"/>
</dbReference>
<keyword evidence="5" id="KW-0007">Acetylation</keyword>
<dbReference type="OrthoDB" id="6503940at2759"/>
<dbReference type="GO" id="GO:0008253">
    <property type="term" value="F:5'-nucleotidase activity"/>
    <property type="evidence" value="ECO:0007669"/>
    <property type="project" value="TreeGrafter"/>
</dbReference>
<dbReference type="InterPro" id="IPR036412">
    <property type="entry name" value="HAD-like_sf"/>
</dbReference>
<reference evidence="8 9" key="2">
    <citation type="journal article" date="2007" name="PLoS Biol.">
        <title>Principles of genome evolution in the Drosophila melanogaster species group.</title>
        <authorList>
            <person name="Ranz J.M."/>
            <person name="Maurin D."/>
            <person name="Chan Y.S."/>
            <person name="von Grotthuss M."/>
            <person name="Hillier L.W."/>
            <person name="Roote J."/>
            <person name="Ashburner M."/>
            <person name="Bergman C.M."/>
        </authorList>
    </citation>
    <scope>NUCLEOTIDE SEQUENCE [LARGE SCALE GENOMIC DNA]</scope>
    <source>
        <strain evidence="9">Tai18E2 / Tucson 14021-0261.01</strain>
    </source>
</reference>
<evidence type="ECO:0000256" key="4">
    <source>
        <dbReference type="ARBA" id="ARBA00022842"/>
    </source>
</evidence>
<dbReference type="SUPFAM" id="SSF56784">
    <property type="entry name" value="HAD-like"/>
    <property type="match status" value="1"/>
</dbReference>
<sequence length="535" mass="60437">MLALGRTVAVGAFSTPVLSIRLATSTKTKTKTNVHKQAQTDVRLLLRNLGKLAQNSTTLGGRTAPAAVGRATREVTDQQQTTRRFHNSAAGNSRYSASTIMTSYHKELLLKDYDIVGFDLDGTLLRYNLHEMSALIYHVLKQFLVEQKGYDRDLLSQPLNLDFLQKGLFLDGPRGNVLKLSSEAQILRATHGTRLLSDTEVQAIYGRDRRWEITTAFYRDPLSTWNGAASTQMRSLLDYFDMPSALVFAQAVDQVDRKKKPSTGEEYQVWQDVQAGLMNIYSREHFPNDKSLYFKSMRAEPERFVLRTDPSVMNWLGELRKSGKKLFLLTGSNVDFANLTATQALGKDWRKHFDFVVTYAKKPGFFTMQRPFMQVDVGKLAELPQETKDIKAGEVYSQGNWHQLHAAMAGLLQKEPSEAKALYFGDNIIQDVYTPVKHRDFDAVAIAEELLIEDGKYPYAAELDSQLWGPYFALDSTPTLWSSFISSYAQLCVPSVEEVAQTAPDKRIVCHNPYGFSPRLPKELETVQLKSCWRG</sequence>
<evidence type="ECO:0000256" key="2">
    <source>
        <dbReference type="ARBA" id="ARBA00022723"/>
    </source>
</evidence>
<dbReference type="OMA" id="ICSNPYG"/>
<dbReference type="PANTHER" id="PTHR12103">
    <property type="entry name" value="5'-NUCLEOTIDASE DOMAIN-CONTAINING"/>
    <property type="match status" value="1"/>
</dbReference>
<dbReference type="PANTHER" id="PTHR12103:SF38">
    <property type="entry name" value="5'-NUCLEOTIDASE DOMAIN-CONTAINING PROTEIN 1"/>
    <property type="match status" value="1"/>
</dbReference>
<dbReference type="KEGG" id="dya:Dyak_GE20971"/>
<keyword evidence="9" id="KW-1185">Reference proteome</keyword>
<protein>
    <recommendedName>
        <fullName evidence="6">5'-nucleotidase domain-containing protein 1</fullName>
    </recommendedName>
</protein>
<dbReference type="EMBL" id="CM000159">
    <property type="protein sequence ID" value="EDW92816.1"/>
    <property type="molecule type" value="Genomic_DNA"/>
</dbReference>
<keyword evidence="4" id="KW-0460">Magnesium</keyword>
<evidence type="ECO:0000256" key="3">
    <source>
        <dbReference type="ARBA" id="ARBA00022801"/>
    </source>
</evidence>
<keyword evidence="2" id="KW-0479">Metal-binding</keyword>
<evidence type="ECO:0000256" key="5">
    <source>
        <dbReference type="ARBA" id="ARBA00022990"/>
    </source>
</evidence>
<dbReference type="PhylomeDB" id="B4PD68"/>
<accession>B4PD68</accession>
<dbReference type="NCBIfam" id="TIGR02244">
    <property type="entry name" value="HAD-IG-Ncltidse"/>
    <property type="match status" value="1"/>
</dbReference>
<evidence type="ECO:0000256" key="6">
    <source>
        <dbReference type="ARBA" id="ARBA00069357"/>
    </source>
</evidence>
<organism evidence="8 9">
    <name type="scientific">Drosophila yakuba</name>
    <name type="common">Fruit fly</name>
    <dbReference type="NCBI Taxonomy" id="7245"/>
    <lineage>
        <taxon>Eukaryota</taxon>
        <taxon>Metazoa</taxon>
        <taxon>Ecdysozoa</taxon>
        <taxon>Arthropoda</taxon>
        <taxon>Hexapoda</taxon>
        <taxon>Insecta</taxon>
        <taxon>Pterygota</taxon>
        <taxon>Neoptera</taxon>
        <taxon>Endopterygota</taxon>
        <taxon>Diptera</taxon>
        <taxon>Brachycera</taxon>
        <taxon>Muscomorpha</taxon>
        <taxon>Ephydroidea</taxon>
        <taxon>Drosophilidae</taxon>
        <taxon>Drosophila</taxon>
        <taxon>Sophophora</taxon>
    </lineage>
</organism>
<gene>
    <name evidence="8" type="primary">Dyak\GE20971</name>
    <name evidence="8" type="synonym">dyak_GLEANR_4772</name>
    <name evidence="8" type="synonym">GE20971</name>
    <name evidence="8" type="ORF">Dyak_GE20971</name>
</gene>
<dbReference type="InterPro" id="IPR023214">
    <property type="entry name" value="HAD_sf"/>
</dbReference>
<dbReference type="SMR" id="B4PD68"/>
<feature type="region of interest" description="Disordered" evidence="7">
    <location>
        <begin position="62"/>
        <end position="89"/>
    </location>
</feature>
<evidence type="ECO:0000313" key="9">
    <source>
        <dbReference type="Proteomes" id="UP000002282"/>
    </source>
</evidence>
<proteinExistence type="inferred from homology"/>
<evidence type="ECO:0000256" key="7">
    <source>
        <dbReference type="SAM" id="MobiDB-lite"/>
    </source>
</evidence>
<evidence type="ECO:0000256" key="1">
    <source>
        <dbReference type="ARBA" id="ARBA00009589"/>
    </source>
</evidence>
<name>B4PD68_DROYA</name>
<keyword evidence="3" id="KW-0378">Hydrolase</keyword>
<dbReference type="eggNOG" id="KOG2469">
    <property type="taxonomic scope" value="Eukaryota"/>
</dbReference>
<evidence type="ECO:0000313" key="8">
    <source>
        <dbReference type="EMBL" id="EDW92816.1"/>
    </source>
</evidence>
<dbReference type="Gene3D" id="3.40.50.1000">
    <property type="entry name" value="HAD superfamily/HAD-like"/>
    <property type="match status" value="1"/>
</dbReference>
<reference evidence="8 9" key="1">
    <citation type="journal article" date="2007" name="Nature">
        <title>Evolution of genes and genomes on the Drosophila phylogeny.</title>
        <authorList>
            <consortium name="Drosophila 12 Genomes Consortium"/>
            <person name="Clark A.G."/>
            <person name="Eisen M.B."/>
            <person name="Smith D.R."/>
            <person name="Bergman C.M."/>
            <person name="Oliver B."/>
            <person name="Markow T.A."/>
            <person name="Kaufman T.C."/>
            <person name="Kellis M."/>
            <person name="Gelbart W."/>
            <person name="Iyer V.N."/>
            <person name="Pollard D.A."/>
            <person name="Sackton T.B."/>
            <person name="Larracuente A.M."/>
            <person name="Singh N.D."/>
            <person name="Abad J.P."/>
            <person name="Abt D.N."/>
            <person name="Adryan B."/>
            <person name="Aguade M."/>
            <person name="Akashi H."/>
            <person name="Anderson W.W."/>
            <person name="Aquadro C.F."/>
            <person name="Ardell D.H."/>
            <person name="Arguello R."/>
            <person name="Artieri C.G."/>
            <person name="Barbash D.A."/>
            <person name="Barker D."/>
            <person name="Barsanti P."/>
            <person name="Batterham P."/>
            <person name="Batzoglou S."/>
            <person name="Begun D."/>
            <person name="Bhutkar A."/>
            <person name="Blanco E."/>
            <person name="Bosak S.A."/>
            <person name="Bradley R.K."/>
            <person name="Brand A.D."/>
            <person name="Brent M.R."/>
            <person name="Brooks A.N."/>
            <person name="Brown R.H."/>
            <person name="Butlin R.K."/>
            <person name="Caggese C."/>
            <person name="Calvi B.R."/>
            <person name="Bernardo de Carvalho A."/>
            <person name="Caspi A."/>
            <person name="Castrezana S."/>
            <person name="Celniker S.E."/>
            <person name="Chang J.L."/>
            <person name="Chapple C."/>
            <person name="Chatterji S."/>
            <person name="Chinwalla A."/>
            <person name="Civetta A."/>
            <person name="Clifton S.W."/>
            <person name="Comeron J.M."/>
            <person name="Costello J.C."/>
            <person name="Coyne J.A."/>
            <person name="Daub J."/>
            <person name="David R.G."/>
            <person name="Delcher A.L."/>
            <person name="Delehaunty K."/>
            <person name="Do C.B."/>
            <person name="Ebling H."/>
            <person name="Edwards K."/>
            <person name="Eickbush T."/>
            <person name="Evans J.D."/>
            <person name="Filipski A."/>
            <person name="Findeiss S."/>
            <person name="Freyhult E."/>
            <person name="Fulton L."/>
            <person name="Fulton R."/>
            <person name="Garcia A.C."/>
            <person name="Gardiner A."/>
            <person name="Garfield D.A."/>
            <person name="Garvin B.E."/>
            <person name="Gibson G."/>
            <person name="Gilbert D."/>
            <person name="Gnerre S."/>
            <person name="Godfrey J."/>
            <person name="Good R."/>
            <person name="Gotea V."/>
            <person name="Gravely B."/>
            <person name="Greenberg A.J."/>
            <person name="Griffiths-Jones S."/>
            <person name="Gross S."/>
            <person name="Guigo R."/>
            <person name="Gustafson E.A."/>
            <person name="Haerty W."/>
            <person name="Hahn M.W."/>
            <person name="Halligan D.L."/>
            <person name="Halpern A.L."/>
            <person name="Halter G.M."/>
            <person name="Han M.V."/>
            <person name="Heger A."/>
            <person name="Hillier L."/>
            <person name="Hinrichs A.S."/>
            <person name="Holmes I."/>
            <person name="Hoskins R.A."/>
            <person name="Hubisz M.J."/>
            <person name="Hultmark D."/>
            <person name="Huntley M.A."/>
            <person name="Jaffe D.B."/>
            <person name="Jagadeeshan S."/>
            <person name="Jeck W.R."/>
            <person name="Johnson J."/>
            <person name="Jones C.D."/>
            <person name="Jordan W.C."/>
            <person name="Karpen G.H."/>
            <person name="Kataoka E."/>
            <person name="Keightley P.D."/>
            <person name="Kheradpour P."/>
            <person name="Kirkness E.F."/>
            <person name="Koerich L.B."/>
            <person name="Kristiansen K."/>
            <person name="Kudrna D."/>
            <person name="Kulathinal R.J."/>
            <person name="Kumar S."/>
            <person name="Kwok R."/>
            <person name="Lander E."/>
            <person name="Langley C.H."/>
            <person name="Lapoint R."/>
            <person name="Lazzaro B.P."/>
            <person name="Lee S.J."/>
            <person name="Levesque L."/>
            <person name="Li R."/>
            <person name="Lin C.F."/>
            <person name="Lin M.F."/>
            <person name="Lindblad-Toh K."/>
            <person name="Llopart A."/>
            <person name="Long M."/>
            <person name="Low L."/>
            <person name="Lozovsky E."/>
            <person name="Lu J."/>
            <person name="Luo M."/>
            <person name="Machado C.A."/>
            <person name="Makalowski W."/>
            <person name="Marzo M."/>
            <person name="Matsuda M."/>
            <person name="Matzkin L."/>
            <person name="McAllister B."/>
            <person name="McBride C.S."/>
            <person name="McKernan B."/>
            <person name="McKernan K."/>
            <person name="Mendez-Lago M."/>
            <person name="Minx P."/>
            <person name="Mollenhauer M.U."/>
            <person name="Montooth K."/>
            <person name="Mount S.M."/>
            <person name="Mu X."/>
            <person name="Myers E."/>
            <person name="Negre B."/>
            <person name="Newfeld S."/>
            <person name="Nielsen R."/>
            <person name="Noor M.A."/>
            <person name="O'Grady P."/>
            <person name="Pachter L."/>
            <person name="Papaceit M."/>
            <person name="Parisi M.J."/>
            <person name="Parisi M."/>
            <person name="Parts L."/>
            <person name="Pedersen J.S."/>
            <person name="Pesole G."/>
            <person name="Phillippy A.M."/>
            <person name="Ponting C.P."/>
            <person name="Pop M."/>
            <person name="Porcelli D."/>
            <person name="Powell J.R."/>
            <person name="Prohaska S."/>
            <person name="Pruitt K."/>
            <person name="Puig M."/>
            <person name="Quesneville H."/>
            <person name="Ram K.R."/>
            <person name="Rand D."/>
            <person name="Rasmussen M.D."/>
            <person name="Reed L.K."/>
            <person name="Reenan R."/>
            <person name="Reily A."/>
            <person name="Remington K.A."/>
            <person name="Rieger T.T."/>
            <person name="Ritchie M.G."/>
            <person name="Robin C."/>
            <person name="Rogers Y.H."/>
            <person name="Rohde C."/>
            <person name="Rozas J."/>
            <person name="Rubenfield M.J."/>
            <person name="Ruiz A."/>
            <person name="Russo S."/>
            <person name="Salzberg S.L."/>
            <person name="Sanchez-Gracia A."/>
            <person name="Saranga D.J."/>
            <person name="Sato H."/>
            <person name="Schaeffer S.W."/>
            <person name="Schatz M.C."/>
            <person name="Schlenke T."/>
            <person name="Schwartz R."/>
            <person name="Segarra C."/>
            <person name="Singh R.S."/>
            <person name="Sirot L."/>
            <person name="Sirota M."/>
            <person name="Sisneros N.B."/>
            <person name="Smith C.D."/>
            <person name="Smith T.F."/>
            <person name="Spieth J."/>
            <person name="Stage D.E."/>
            <person name="Stark A."/>
            <person name="Stephan W."/>
            <person name="Strausberg R.L."/>
            <person name="Strempel S."/>
            <person name="Sturgill D."/>
            <person name="Sutton G."/>
            <person name="Sutton G.G."/>
            <person name="Tao W."/>
            <person name="Teichmann S."/>
            <person name="Tobari Y.N."/>
            <person name="Tomimura Y."/>
            <person name="Tsolas J.M."/>
            <person name="Valente V.L."/>
            <person name="Venter E."/>
            <person name="Venter J.C."/>
            <person name="Vicario S."/>
            <person name="Vieira F.G."/>
            <person name="Vilella A.J."/>
            <person name="Villasante A."/>
            <person name="Walenz B."/>
            <person name="Wang J."/>
            <person name="Wasserman M."/>
            <person name="Watts T."/>
            <person name="Wilson D."/>
            <person name="Wilson R.K."/>
            <person name="Wing R.A."/>
            <person name="Wolfner M.F."/>
            <person name="Wong A."/>
            <person name="Wong G.K."/>
            <person name="Wu C.I."/>
            <person name="Wu G."/>
            <person name="Yamamoto D."/>
            <person name="Yang H.P."/>
            <person name="Yang S.P."/>
            <person name="Yorke J.A."/>
            <person name="Yoshida K."/>
            <person name="Zdobnov E."/>
            <person name="Zhang P."/>
            <person name="Zhang Y."/>
            <person name="Zimin A.V."/>
            <person name="Baldwin J."/>
            <person name="Abdouelleil A."/>
            <person name="Abdulkadir J."/>
            <person name="Abebe A."/>
            <person name="Abera B."/>
            <person name="Abreu J."/>
            <person name="Acer S.C."/>
            <person name="Aftuck L."/>
            <person name="Alexander A."/>
            <person name="An P."/>
            <person name="Anderson E."/>
            <person name="Anderson S."/>
            <person name="Arachi H."/>
            <person name="Azer M."/>
            <person name="Bachantsang P."/>
            <person name="Barry A."/>
            <person name="Bayul T."/>
            <person name="Berlin A."/>
            <person name="Bessette D."/>
            <person name="Bloom T."/>
            <person name="Blye J."/>
            <person name="Boguslavskiy L."/>
            <person name="Bonnet C."/>
            <person name="Boukhgalter B."/>
            <person name="Bourzgui I."/>
            <person name="Brown A."/>
            <person name="Cahill P."/>
            <person name="Channer S."/>
            <person name="Cheshatsang Y."/>
            <person name="Chuda L."/>
            <person name="Citroen M."/>
            <person name="Collymore A."/>
            <person name="Cooke P."/>
            <person name="Costello M."/>
            <person name="D'Aco K."/>
            <person name="Daza R."/>
            <person name="De Haan G."/>
            <person name="DeGray S."/>
            <person name="DeMaso C."/>
            <person name="Dhargay N."/>
            <person name="Dooley K."/>
            <person name="Dooley E."/>
            <person name="Doricent M."/>
            <person name="Dorje P."/>
            <person name="Dorjee K."/>
            <person name="Dupes A."/>
            <person name="Elong R."/>
            <person name="Falk J."/>
            <person name="Farina A."/>
            <person name="Faro S."/>
            <person name="Ferguson D."/>
            <person name="Fisher S."/>
            <person name="Foley C.D."/>
            <person name="Franke A."/>
            <person name="Friedrich D."/>
            <person name="Gadbois L."/>
            <person name="Gearin G."/>
            <person name="Gearin C.R."/>
            <person name="Giannoukos G."/>
            <person name="Goode T."/>
            <person name="Graham J."/>
            <person name="Grandbois E."/>
            <person name="Grewal S."/>
            <person name="Gyaltsen K."/>
            <person name="Hafez N."/>
            <person name="Hagos B."/>
            <person name="Hall J."/>
            <person name="Henson C."/>
            <person name="Hollinger A."/>
            <person name="Honan T."/>
            <person name="Huard M.D."/>
            <person name="Hughes L."/>
            <person name="Hurhula B."/>
            <person name="Husby M.E."/>
            <person name="Kamat A."/>
            <person name="Kanga B."/>
            <person name="Kashin S."/>
            <person name="Khazanovich D."/>
            <person name="Kisner P."/>
            <person name="Lance K."/>
            <person name="Lara M."/>
            <person name="Lee W."/>
            <person name="Lennon N."/>
            <person name="Letendre F."/>
            <person name="LeVine R."/>
            <person name="Lipovsky A."/>
            <person name="Liu X."/>
            <person name="Liu J."/>
            <person name="Liu S."/>
            <person name="Lokyitsang T."/>
            <person name="Lokyitsang Y."/>
            <person name="Lubonja R."/>
            <person name="Lui A."/>
            <person name="MacDonald P."/>
            <person name="Magnisalis V."/>
            <person name="Maru K."/>
            <person name="Matthews C."/>
            <person name="McCusker W."/>
            <person name="McDonough S."/>
            <person name="Mehta T."/>
            <person name="Meldrim J."/>
            <person name="Meneus L."/>
            <person name="Mihai O."/>
            <person name="Mihalev A."/>
            <person name="Mihova T."/>
            <person name="Mittelman R."/>
            <person name="Mlenga V."/>
            <person name="Montmayeur A."/>
            <person name="Mulrain L."/>
            <person name="Navidi A."/>
            <person name="Naylor J."/>
            <person name="Negash T."/>
            <person name="Nguyen T."/>
            <person name="Nguyen N."/>
            <person name="Nicol R."/>
            <person name="Norbu C."/>
            <person name="Norbu N."/>
            <person name="Novod N."/>
            <person name="O'Neill B."/>
            <person name="Osman S."/>
            <person name="Markiewicz E."/>
            <person name="Oyono O.L."/>
            <person name="Patti C."/>
            <person name="Phunkhang P."/>
            <person name="Pierre F."/>
            <person name="Priest M."/>
            <person name="Raghuraman S."/>
            <person name="Rege F."/>
            <person name="Reyes R."/>
            <person name="Rise C."/>
            <person name="Rogov P."/>
            <person name="Ross K."/>
            <person name="Ryan E."/>
            <person name="Settipalli S."/>
            <person name="Shea T."/>
            <person name="Sherpa N."/>
            <person name="Shi L."/>
            <person name="Shih D."/>
            <person name="Sparrow T."/>
            <person name="Spaulding J."/>
            <person name="Stalker J."/>
            <person name="Stange-Thomann N."/>
            <person name="Stavropoulos S."/>
            <person name="Stone C."/>
            <person name="Strader C."/>
            <person name="Tesfaye S."/>
            <person name="Thomson T."/>
            <person name="Thoulutsang Y."/>
            <person name="Thoulutsang D."/>
            <person name="Topham K."/>
            <person name="Topping I."/>
            <person name="Tsamla T."/>
            <person name="Vassiliev H."/>
            <person name="Vo A."/>
            <person name="Wangchuk T."/>
            <person name="Wangdi T."/>
            <person name="Weiand M."/>
            <person name="Wilkinson J."/>
            <person name="Wilson A."/>
            <person name="Yadav S."/>
            <person name="Young G."/>
            <person name="Yu Q."/>
            <person name="Zembek L."/>
            <person name="Zhong D."/>
            <person name="Zimmer A."/>
            <person name="Zwirko Z."/>
            <person name="Jaffe D.B."/>
            <person name="Alvarez P."/>
            <person name="Brockman W."/>
            <person name="Butler J."/>
            <person name="Chin C."/>
            <person name="Gnerre S."/>
            <person name="Grabherr M."/>
            <person name="Kleber M."/>
            <person name="Mauceli E."/>
            <person name="MacCallum I."/>
        </authorList>
    </citation>
    <scope>NUCLEOTIDE SEQUENCE [LARGE SCALE GENOMIC DNA]</scope>
    <source>
        <strain evidence="9">Tai18E2 / Tucson 14021-0261.01</strain>
    </source>
</reference>
<dbReference type="GO" id="GO:0046872">
    <property type="term" value="F:metal ion binding"/>
    <property type="evidence" value="ECO:0007669"/>
    <property type="project" value="UniProtKB-KW"/>
</dbReference>
<dbReference type="HOGENOM" id="CLU_029966_1_0_1"/>
<dbReference type="CDD" id="cd07522">
    <property type="entry name" value="HAD_cN-II"/>
    <property type="match status" value="1"/>
</dbReference>